<evidence type="ECO:0000256" key="1">
    <source>
        <dbReference type="SAM" id="Phobius"/>
    </source>
</evidence>
<feature type="transmembrane region" description="Helical" evidence="1">
    <location>
        <begin position="6"/>
        <end position="29"/>
    </location>
</feature>
<feature type="domain" description="Mce/MlaD" evidence="2">
    <location>
        <begin position="46"/>
        <end position="133"/>
    </location>
</feature>
<dbReference type="Proteomes" id="UP000235005">
    <property type="component" value="Unassembled WGS sequence"/>
</dbReference>
<keyword evidence="1" id="KW-0812">Transmembrane</keyword>
<dbReference type="Pfam" id="PF02470">
    <property type="entry name" value="MlaD"/>
    <property type="match status" value="1"/>
</dbReference>
<sequence>MSEKPNTVAIGAFVIGALLIGVTTIIFALGTGFGKDSSKVVMVFEGSVKGLNVGASVALRGVQIGQVTDVELILDSDTVELIMLVEAEIQGDNIRRSGSNAENLTEELISHGLRAQLNTQSLLTGLLYVQLDFHPDSALILAPIDSPYLQIPTIPTELERITRRLESIDFSKVAGDLESIASGVNTFVNSHSFQDLPGQLQETLASVNELSTRLGGQLASSGPKLDALLDGASDTVSLANAEIPQLSLLVNQNLALLADAIKAFEAGMQDFEGLVDYDSATIYELNRALRELGQAGRALQQLGQSLEEHPESLIRGRSGDAK</sequence>
<gene>
    <name evidence="3" type="ORF">C0039_05755</name>
</gene>
<keyword evidence="4" id="KW-1185">Reference proteome</keyword>
<keyword evidence="1" id="KW-0472">Membrane</keyword>
<dbReference type="PANTHER" id="PTHR33371:SF4">
    <property type="entry name" value="INTERMEMBRANE PHOSPHOLIPID TRANSPORT SYSTEM BINDING PROTEIN MLAD"/>
    <property type="match status" value="1"/>
</dbReference>
<comment type="caution">
    <text evidence="3">The sequence shown here is derived from an EMBL/GenBank/DDBJ whole genome shotgun (WGS) entry which is preliminary data.</text>
</comment>
<dbReference type="InterPro" id="IPR052336">
    <property type="entry name" value="MlaD_Phospholipid_Transporter"/>
</dbReference>
<evidence type="ECO:0000259" key="2">
    <source>
        <dbReference type="Pfam" id="PF02470"/>
    </source>
</evidence>
<reference evidence="3 4" key="1">
    <citation type="submission" date="2018-01" db="EMBL/GenBank/DDBJ databases">
        <title>The draft genome sequence of Halioglobus lutimaris HF004.</title>
        <authorList>
            <person name="Du Z.-J."/>
            <person name="Shi M.-J."/>
        </authorList>
    </citation>
    <scope>NUCLEOTIDE SEQUENCE [LARGE SCALE GENOMIC DNA]</scope>
    <source>
        <strain evidence="3 4">HF004</strain>
    </source>
</reference>
<dbReference type="InterPro" id="IPR003399">
    <property type="entry name" value="Mce/MlaD"/>
</dbReference>
<dbReference type="RefSeq" id="WP_101517520.1">
    <property type="nucleotide sequence ID" value="NZ_PKUS01000003.1"/>
</dbReference>
<dbReference type="EMBL" id="PKUS01000003">
    <property type="protein sequence ID" value="PLW70021.1"/>
    <property type="molecule type" value="Genomic_DNA"/>
</dbReference>
<keyword evidence="1" id="KW-1133">Transmembrane helix</keyword>
<evidence type="ECO:0000313" key="3">
    <source>
        <dbReference type="EMBL" id="PLW70021.1"/>
    </source>
</evidence>
<protein>
    <submittedName>
        <fullName evidence="3">MCE family protein</fullName>
    </submittedName>
</protein>
<dbReference type="PANTHER" id="PTHR33371">
    <property type="entry name" value="INTERMEMBRANE PHOSPHOLIPID TRANSPORT SYSTEM BINDING PROTEIN MLAD-RELATED"/>
    <property type="match status" value="1"/>
</dbReference>
<accession>A0A2N5X6B2</accession>
<organism evidence="3 4">
    <name type="scientific">Pseudohalioglobus lutimaris</name>
    <dbReference type="NCBI Taxonomy" id="1737061"/>
    <lineage>
        <taxon>Bacteria</taxon>
        <taxon>Pseudomonadati</taxon>
        <taxon>Pseudomonadota</taxon>
        <taxon>Gammaproteobacteria</taxon>
        <taxon>Cellvibrionales</taxon>
        <taxon>Halieaceae</taxon>
        <taxon>Pseudohalioglobus</taxon>
    </lineage>
</organism>
<dbReference type="OrthoDB" id="9806984at2"/>
<proteinExistence type="predicted"/>
<evidence type="ECO:0000313" key="4">
    <source>
        <dbReference type="Proteomes" id="UP000235005"/>
    </source>
</evidence>
<dbReference type="AlphaFoldDB" id="A0A2N5X6B2"/>
<name>A0A2N5X6B2_9GAMM</name>